<keyword evidence="2" id="KW-0694">RNA-binding</keyword>
<dbReference type="Proteomes" id="UP001189429">
    <property type="component" value="Unassembled WGS sequence"/>
</dbReference>
<feature type="compositionally biased region" description="Low complexity" evidence="3">
    <location>
        <begin position="545"/>
        <end position="567"/>
    </location>
</feature>
<feature type="compositionally biased region" description="Low complexity" evidence="3">
    <location>
        <begin position="454"/>
        <end position="463"/>
    </location>
</feature>
<feature type="region of interest" description="Disordered" evidence="3">
    <location>
        <begin position="1"/>
        <end position="31"/>
    </location>
</feature>
<dbReference type="CDD" id="cd00105">
    <property type="entry name" value="KH-I"/>
    <property type="match status" value="4"/>
</dbReference>
<dbReference type="SUPFAM" id="SSF54791">
    <property type="entry name" value="Eukaryotic type KH-domain (KH-domain type I)"/>
    <property type="match status" value="3"/>
</dbReference>
<gene>
    <name evidence="5" type="ORF">PCOR1329_LOCUS1603</name>
</gene>
<protein>
    <recommendedName>
        <fullName evidence="4">K Homology domain-containing protein</fullName>
    </recommendedName>
</protein>
<organism evidence="5 6">
    <name type="scientific">Prorocentrum cordatum</name>
    <dbReference type="NCBI Taxonomy" id="2364126"/>
    <lineage>
        <taxon>Eukaryota</taxon>
        <taxon>Sar</taxon>
        <taxon>Alveolata</taxon>
        <taxon>Dinophyceae</taxon>
        <taxon>Prorocentrales</taxon>
        <taxon>Prorocentraceae</taxon>
        <taxon>Prorocentrum</taxon>
    </lineage>
</organism>
<comment type="caution">
    <text evidence="5">The sequence shown here is derived from an EMBL/GenBank/DDBJ whole genome shotgun (WGS) entry which is preliminary data.</text>
</comment>
<feature type="compositionally biased region" description="Pro residues" evidence="3">
    <location>
        <begin position="568"/>
        <end position="580"/>
    </location>
</feature>
<evidence type="ECO:0000313" key="5">
    <source>
        <dbReference type="EMBL" id="CAK0790282.1"/>
    </source>
</evidence>
<dbReference type="PANTHER" id="PTHR10288">
    <property type="entry name" value="KH DOMAIN CONTAINING RNA BINDING PROTEIN"/>
    <property type="match status" value="1"/>
</dbReference>
<feature type="domain" description="K Homology" evidence="4">
    <location>
        <begin position="137"/>
        <end position="210"/>
    </location>
</feature>
<reference evidence="5" key="1">
    <citation type="submission" date="2023-10" db="EMBL/GenBank/DDBJ databases">
        <authorList>
            <person name="Chen Y."/>
            <person name="Shah S."/>
            <person name="Dougan E. K."/>
            <person name="Thang M."/>
            <person name="Chan C."/>
        </authorList>
    </citation>
    <scope>NUCLEOTIDE SEQUENCE [LARGE SCALE GENOMIC DNA]</scope>
</reference>
<evidence type="ECO:0000256" key="1">
    <source>
        <dbReference type="ARBA" id="ARBA00022737"/>
    </source>
</evidence>
<feature type="region of interest" description="Disordered" evidence="3">
    <location>
        <begin position="545"/>
        <end position="605"/>
    </location>
</feature>
<feature type="region of interest" description="Disordered" evidence="3">
    <location>
        <begin position="427"/>
        <end position="463"/>
    </location>
</feature>
<proteinExistence type="predicted"/>
<dbReference type="Pfam" id="PF00013">
    <property type="entry name" value="KH_1"/>
    <property type="match status" value="3"/>
</dbReference>
<dbReference type="Gene3D" id="3.30.1370.10">
    <property type="entry name" value="K Homology domain, type 1"/>
    <property type="match status" value="4"/>
</dbReference>
<dbReference type="InterPro" id="IPR004087">
    <property type="entry name" value="KH_dom"/>
</dbReference>
<evidence type="ECO:0000256" key="3">
    <source>
        <dbReference type="SAM" id="MobiDB-lite"/>
    </source>
</evidence>
<evidence type="ECO:0000256" key="2">
    <source>
        <dbReference type="PROSITE-ProRule" id="PRU00117"/>
    </source>
</evidence>
<evidence type="ECO:0000313" key="6">
    <source>
        <dbReference type="Proteomes" id="UP001189429"/>
    </source>
</evidence>
<sequence length="613" mass="65391">MAWGQGDLRGRSRSRGRPGGPSSGRQPVRDVPLGATMVAPSTSVAPSLTPTGEQVMVFDFPSPRLGQLLGYKGQTIQKMKFQSGVQRLHIHDKEKAQRFHRDYRPTIPVEVSGTEEQVATVRRMLEGVCLSDQSELGFATTAMNVDPPLIGKLMGSKGATIRDMTDHTGCYIEIRQFPEQGVLDNQPCLFFAGPPDNVEAAVDLARRFIDAPGSSLAAVLPEALGMQPDLESAHAMTQVSQPGYVATERDGPLTERTIDVPARMKGHLLGLHGQTIETIRKTSGVIKCHMQEKRDVAATDILRIEIMGAADRVDVCAKLIEDVVRGDHTGIGHATTYMRLDQSVIGKVMGSKGQTIKELNEVTGCYIEIQQDRGAWQGLVTEPQLFIAGPPEQVSGAVDLLEKFIEAPGSRLDSVVSPSVLSAVRERAGSAPLGGGREGPGAPSSGGGWQQRHQPAATGQGQGQTSQVVAQLAQVLGQATAGGQQAQILGALGDLIGRSGGQQAAATSTALLLALVKAAVEKAQAPPPPPDPAQQALQAIVQLVQQAQGQQQRQQPQQHAAAPAPWRSQPPQPPQPPQPRHQPVLLSPPSHMQQQAPQQYQLHIGGHALLPRR</sequence>
<evidence type="ECO:0000259" key="4">
    <source>
        <dbReference type="SMART" id="SM00322"/>
    </source>
</evidence>
<name>A0ABN9PBU7_9DINO</name>
<feature type="domain" description="K Homology" evidence="4">
    <location>
        <begin position="332"/>
        <end position="406"/>
    </location>
</feature>
<dbReference type="InterPro" id="IPR004088">
    <property type="entry name" value="KH_dom_type_1"/>
</dbReference>
<dbReference type="PROSITE" id="PS50084">
    <property type="entry name" value="KH_TYPE_1"/>
    <property type="match status" value="4"/>
</dbReference>
<keyword evidence="6" id="KW-1185">Reference proteome</keyword>
<feature type="domain" description="K Homology" evidence="4">
    <location>
        <begin position="52"/>
        <end position="130"/>
    </location>
</feature>
<accession>A0ABN9PBU7</accession>
<dbReference type="EMBL" id="CAUYUJ010000392">
    <property type="protein sequence ID" value="CAK0790282.1"/>
    <property type="molecule type" value="Genomic_DNA"/>
</dbReference>
<feature type="compositionally biased region" description="Gly residues" evidence="3">
    <location>
        <begin position="432"/>
        <end position="449"/>
    </location>
</feature>
<feature type="compositionally biased region" description="Polar residues" evidence="3">
    <location>
        <begin position="590"/>
        <end position="601"/>
    </location>
</feature>
<dbReference type="InterPro" id="IPR036612">
    <property type="entry name" value="KH_dom_type_1_sf"/>
</dbReference>
<keyword evidence="1" id="KW-0677">Repeat</keyword>
<dbReference type="SMART" id="SM00322">
    <property type="entry name" value="KH"/>
    <property type="match status" value="4"/>
</dbReference>
<feature type="domain" description="K Homology" evidence="4">
    <location>
        <begin position="252"/>
        <end position="325"/>
    </location>
</feature>